<evidence type="ECO:0000256" key="1">
    <source>
        <dbReference type="SAM" id="SignalP"/>
    </source>
</evidence>
<reference evidence="2 3" key="1">
    <citation type="submission" date="2019-07" db="EMBL/GenBank/DDBJ databases">
        <title>Whole genome shotgun sequence of Adhaeribacter aerolatus NBRC 106133.</title>
        <authorList>
            <person name="Hosoyama A."/>
            <person name="Uohara A."/>
            <person name="Ohji S."/>
            <person name="Ichikawa N."/>
        </authorList>
    </citation>
    <scope>NUCLEOTIDE SEQUENCE [LARGE SCALE GENOMIC DNA]</scope>
    <source>
        <strain evidence="2 3">NBRC 106133</strain>
    </source>
</reference>
<accession>A0A512AT03</accession>
<comment type="caution">
    <text evidence="2">The sequence shown here is derived from an EMBL/GenBank/DDBJ whole genome shotgun (WGS) entry which is preliminary data.</text>
</comment>
<protein>
    <submittedName>
        <fullName evidence="2">Uncharacterized protein</fullName>
    </submittedName>
</protein>
<dbReference type="OrthoDB" id="1410809at2"/>
<feature type="signal peptide" evidence="1">
    <location>
        <begin position="1"/>
        <end position="26"/>
    </location>
</feature>
<keyword evidence="3" id="KW-1185">Reference proteome</keyword>
<feature type="chain" id="PRO_5021978245" evidence="1">
    <location>
        <begin position="27"/>
        <end position="492"/>
    </location>
</feature>
<dbReference type="EMBL" id="BJYS01000002">
    <property type="protein sequence ID" value="GEO02810.1"/>
    <property type="molecule type" value="Genomic_DNA"/>
</dbReference>
<proteinExistence type="predicted"/>
<dbReference type="RefSeq" id="WP_146894853.1">
    <property type="nucleotide sequence ID" value="NZ_BJYS01000002.1"/>
</dbReference>
<sequence>MQKITLVTLQLLLLLAFTRCSKPQYAGVDLAKTDYRQEITQYGITWTFDKPVQSGQFITGDWWVVGPVTITKITPEPGPIRKDATKININHWGDTSLKTDTAMRNGSMIVLKVGTRQSYDSRSGSYSPNGVIKLPLQLAPNRSLISSISNTTLPVDNFAKNFLPESEKKCQTVMKTAAVLTCLEAVPPRDAFRPPYAGTEKLIFQARNINWKKLPQLKSAGEVPSWSEFERYFQRPWLDHLMSWEQQELVPNENGPNYGREHARLVSMASLMLLLDVPQAQKEKLAIGLIQRGIDLYGLAQVGGYWNEGGGHSSGRKWPILFASLMLDNPTLTQLPETAFFHEDTQTYYGKGWFGQNALYWMVMHHGKRDHYEEKPPEQWEKWDKTSESYRLCCNAVAWTGTALAARYLKAIKGWNHDAHFDYIDRWMRLDDPYANARGTHPRPKAETTTFDPFVTAMWRAHRENAPAQEMAGNPRMWVWQGNKGNWVPNPQ</sequence>
<name>A0A512AT03_9BACT</name>
<dbReference type="AlphaFoldDB" id="A0A512AT03"/>
<organism evidence="2 3">
    <name type="scientific">Adhaeribacter aerolatus</name>
    <dbReference type="NCBI Taxonomy" id="670289"/>
    <lineage>
        <taxon>Bacteria</taxon>
        <taxon>Pseudomonadati</taxon>
        <taxon>Bacteroidota</taxon>
        <taxon>Cytophagia</taxon>
        <taxon>Cytophagales</taxon>
        <taxon>Hymenobacteraceae</taxon>
        <taxon>Adhaeribacter</taxon>
    </lineage>
</organism>
<evidence type="ECO:0000313" key="3">
    <source>
        <dbReference type="Proteomes" id="UP000321532"/>
    </source>
</evidence>
<dbReference type="Proteomes" id="UP000321532">
    <property type="component" value="Unassembled WGS sequence"/>
</dbReference>
<keyword evidence="1" id="KW-0732">Signal</keyword>
<evidence type="ECO:0000313" key="2">
    <source>
        <dbReference type="EMBL" id="GEO02810.1"/>
    </source>
</evidence>
<gene>
    <name evidence="2" type="ORF">AAE02nite_04740</name>
</gene>